<evidence type="ECO:0000313" key="7">
    <source>
        <dbReference type="EMBL" id="ARK85994.1"/>
    </source>
</evidence>
<dbReference type="Pfam" id="PF08107">
    <property type="entry name" value="Antimicrobial12"/>
    <property type="match status" value="1"/>
</dbReference>
<name>A0A1W6FCA1_SERLL</name>
<comment type="subcellular location">
    <subcellularLocation>
        <location evidence="1">Secreted</location>
    </subcellularLocation>
</comment>
<protein>
    <submittedName>
        <fullName evidence="7">Piscidin</fullName>
    </submittedName>
</protein>
<organism evidence="7">
    <name type="scientific">Seriola lalandi</name>
    <name type="common">Yellowtail amberjack</name>
    <dbReference type="NCBI Taxonomy" id="302047"/>
    <lineage>
        <taxon>Eukaryota</taxon>
        <taxon>Metazoa</taxon>
        <taxon>Chordata</taxon>
        <taxon>Craniata</taxon>
        <taxon>Vertebrata</taxon>
        <taxon>Euteleostomi</taxon>
        <taxon>Actinopterygii</taxon>
        <taxon>Neopterygii</taxon>
        <taxon>Teleostei</taxon>
        <taxon>Neoteleostei</taxon>
        <taxon>Acanthomorphata</taxon>
        <taxon>Carangaria</taxon>
        <taxon>Carangiformes</taxon>
        <taxon>Carangidae</taxon>
        <taxon>Seriola</taxon>
    </lineage>
</organism>
<dbReference type="GO" id="GO:0005576">
    <property type="term" value="C:extracellular region"/>
    <property type="evidence" value="ECO:0007669"/>
    <property type="project" value="UniProtKB-SubCell"/>
</dbReference>
<dbReference type="AlphaFoldDB" id="A0A1W6FCA1"/>
<feature type="signal peptide" evidence="6">
    <location>
        <begin position="1"/>
        <end position="22"/>
    </location>
</feature>
<keyword evidence="4" id="KW-0929">Antimicrobial</keyword>
<accession>A0A1W6FCA1</accession>
<evidence type="ECO:0000256" key="1">
    <source>
        <dbReference type="ARBA" id="ARBA00004613"/>
    </source>
</evidence>
<evidence type="ECO:0000256" key="2">
    <source>
        <dbReference type="ARBA" id="ARBA00007419"/>
    </source>
</evidence>
<keyword evidence="6" id="KW-0732">Signal</keyword>
<dbReference type="InterPro" id="IPR012515">
    <property type="entry name" value="Antimicrobial12"/>
</dbReference>
<dbReference type="EMBL" id="KY548530">
    <property type="protein sequence ID" value="ARK85994.1"/>
    <property type="molecule type" value="mRNA"/>
</dbReference>
<dbReference type="GO" id="GO:0042742">
    <property type="term" value="P:defense response to bacterium"/>
    <property type="evidence" value="ECO:0007669"/>
    <property type="project" value="UniProtKB-KW"/>
</dbReference>
<sequence>MKFIGLFLVLSLVVLMAEPGEGFFHHILSGIFHVGKMIHGAIQRRRHGMTELEQEQFDRDRADFA</sequence>
<proteinExistence type="evidence at transcript level"/>
<feature type="chain" id="PRO_5010861169" evidence="6">
    <location>
        <begin position="23"/>
        <end position="65"/>
    </location>
</feature>
<evidence type="ECO:0000256" key="4">
    <source>
        <dbReference type="ARBA" id="ARBA00022529"/>
    </source>
</evidence>
<keyword evidence="5" id="KW-0044">Antibiotic</keyword>
<evidence type="ECO:0000256" key="5">
    <source>
        <dbReference type="ARBA" id="ARBA00023022"/>
    </source>
</evidence>
<evidence type="ECO:0000256" key="3">
    <source>
        <dbReference type="ARBA" id="ARBA00022525"/>
    </source>
</evidence>
<evidence type="ECO:0000256" key="6">
    <source>
        <dbReference type="SAM" id="SignalP"/>
    </source>
</evidence>
<reference evidence="7" key="1">
    <citation type="journal article" date="2017" name="Dev. Comp. Immunol.">
        <title>Antimicrobial peptides within the Yellowtail Kingfish (Seriola lalandi).</title>
        <authorList>
            <person name="Muncaster S."/>
            <person name="Kraakman K."/>
            <person name="Gibbons O."/>
            <person name="Mensink K."/>
            <person name="Forlenza M."/>
            <person name="Jacobson G."/>
            <person name="Bird S."/>
        </authorList>
    </citation>
    <scope>NUCLEOTIDE SEQUENCE</scope>
</reference>
<keyword evidence="3" id="KW-0964">Secreted</keyword>
<comment type="similarity">
    <text evidence="2">Belongs to the pleurocidin family.</text>
</comment>